<reference evidence="2 3" key="2">
    <citation type="submission" date="2013-11" db="EMBL/GenBank/DDBJ databases">
        <title>DNA sequence associated with virophage mimiviridae genotype specificity.</title>
        <authorList>
            <person name="Gaia M."/>
            <person name="Benamar S."/>
            <person name="Boughalmi M."/>
            <person name="Pagnier I."/>
            <person name="Croce O."/>
            <person name="Colson P."/>
            <person name="Raoult D."/>
            <person name="La Scola B."/>
        </authorList>
    </citation>
    <scope>NUCLEOTIDE SEQUENCE [LARGE SCALE GENOMIC DNA]</scope>
    <source>
        <strain evidence="2">Strain</strain>
    </source>
</reference>
<gene>
    <name evidence="1" type="ORF">za3_9</name>
</gene>
<evidence type="ECO:0000313" key="3">
    <source>
        <dbReference type="Proteomes" id="UP000018625"/>
    </source>
</evidence>
<dbReference type="KEGG" id="vg:17778767"/>
<dbReference type="EMBL" id="MG807318">
    <property type="protein sequence ID" value="AVL93349.1"/>
    <property type="molecule type" value="Genomic_DNA"/>
</dbReference>
<reference evidence="1" key="3">
    <citation type="journal article" date="2019" name="ISME J.">
        <title>Exploration of the propagation of transpovirons within Mimiviridae reveals a unique example of commensalism in the viral world.</title>
        <authorList>
            <person name="Jeudy S."/>
            <person name="Bertaux L."/>
            <person name="Alempic J.-M."/>
            <person name="Lartigue A."/>
            <person name="Legendre M."/>
            <person name="Belmudes L."/>
            <person name="Santini S."/>
            <person name="Philippe N."/>
            <person name="Beucher L."/>
            <person name="Biondi E.G."/>
            <person name="Juul S."/>
            <person name="Turner D.J."/>
            <person name="Coute Y."/>
            <person name="Claverie J.-M."/>
            <person name="Abergel C."/>
        </authorList>
    </citation>
    <scope>NUCLEOTIDE SEQUENCE</scope>
    <source>
        <strain evidence="1">Z.vigne</strain>
    </source>
</reference>
<organism evidence="2 3">
    <name type="scientific">Zamilon virus</name>
    <dbReference type="NCBI Taxonomy" id="1411887"/>
    <lineage>
        <taxon>Viruses</taxon>
        <taxon>Varidnaviria</taxon>
        <taxon>Bamfordvirae</taxon>
        <taxon>Preplasmiviricota</taxon>
        <taxon>Polisuviricotina</taxon>
        <taxon>Virophaviricetes</taxon>
        <taxon>Mividavirales</taxon>
        <taxon>Sputniviroviridae</taxon>
        <taxon>Sputnikvirus</taxon>
        <taxon>Sputnikvirus zamilonense</taxon>
        <taxon>Mimivirus-dependent virus Zamilon</taxon>
    </lineage>
</organism>
<dbReference type="RefSeq" id="YP_008859632.1">
    <property type="nucleotide sequence ID" value="NC_022990.1"/>
</dbReference>
<dbReference type="Proteomes" id="UP000018625">
    <property type="component" value="Segment"/>
</dbReference>
<name>V6BPN4_9VIRU</name>
<keyword evidence="3" id="KW-1185">Reference proteome</keyword>
<dbReference type="Proteomes" id="UP000241790">
    <property type="component" value="Segment"/>
</dbReference>
<sequence length="135" mass="15940">MASKAKKIKRNAEEVLENIDDENFVSYDQLAMALEKAFITTREKILTVTELEEQLLIEKDLKNLMLSDIAKFKREANSYKKKLEIVAPKTNFRNIMVDEWDKTTEEQQQSVRNKYQSVRSGTFNDYYKYVENLSK</sequence>
<reference evidence="2 3" key="1">
    <citation type="submission" date="2013-09" db="EMBL/GenBank/DDBJ databases">
        <authorList>
            <person name="GENOMES U."/>
        </authorList>
    </citation>
    <scope>NUCLEOTIDE SEQUENCE [LARGE SCALE GENOMIC DNA]</scope>
    <source>
        <strain evidence="2">Strain</strain>
    </source>
</reference>
<proteinExistence type="predicted"/>
<protein>
    <submittedName>
        <fullName evidence="2">Uncharacterized protein</fullName>
    </submittedName>
</protein>
<accession>V6BPN4</accession>
<evidence type="ECO:0000313" key="1">
    <source>
        <dbReference type="EMBL" id="AVL93349.1"/>
    </source>
</evidence>
<dbReference type="EMBL" id="HG531932">
    <property type="protein sequence ID" value="CDI70046.1"/>
    <property type="molecule type" value="Genomic_DNA"/>
</dbReference>
<evidence type="ECO:0000313" key="2">
    <source>
        <dbReference type="EMBL" id="CDI70046.1"/>
    </source>
</evidence>